<evidence type="ECO:0000256" key="1">
    <source>
        <dbReference type="ARBA" id="ARBA00023015"/>
    </source>
</evidence>
<dbReference type="GO" id="GO:0003677">
    <property type="term" value="F:DNA binding"/>
    <property type="evidence" value="ECO:0007669"/>
    <property type="project" value="UniProtKB-KW"/>
</dbReference>
<protein>
    <submittedName>
        <fullName evidence="5">DNA-binding transcriptional regulator, XRE-family HTH domain</fullName>
    </submittedName>
</protein>
<dbReference type="RefSeq" id="WP_079643565.1">
    <property type="nucleotide sequence ID" value="NZ_FUZF01000011.1"/>
</dbReference>
<keyword evidence="1" id="KW-0805">Transcription regulation</keyword>
<dbReference type="InterPro" id="IPR010982">
    <property type="entry name" value="Lambda_DNA-bd_dom_sf"/>
</dbReference>
<evidence type="ECO:0000313" key="5">
    <source>
        <dbReference type="EMBL" id="SKB84549.1"/>
    </source>
</evidence>
<feature type="domain" description="HTH cro/C1-type" evidence="4">
    <location>
        <begin position="19"/>
        <end position="73"/>
    </location>
</feature>
<dbReference type="PANTHER" id="PTHR46797">
    <property type="entry name" value="HTH-TYPE TRANSCRIPTIONAL REGULATOR"/>
    <property type="match status" value="1"/>
</dbReference>
<dbReference type="InterPro" id="IPR050807">
    <property type="entry name" value="TransReg_Diox_bact_type"/>
</dbReference>
<keyword evidence="6" id="KW-1185">Reference proteome</keyword>
<dbReference type="GO" id="GO:0005829">
    <property type="term" value="C:cytosol"/>
    <property type="evidence" value="ECO:0007669"/>
    <property type="project" value="TreeGrafter"/>
</dbReference>
<evidence type="ECO:0000313" key="6">
    <source>
        <dbReference type="Proteomes" id="UP000190150"/>
    </source>
</evidence>
<dbReference type="STRING" id="1513896.SAMN05660841_02668"/>
<keyword evidence="2 5" id="KW-0238">DNA-binding</keyword>
<reference evidence="6" key="1">
    <citation type="submission" date="2017-02" db="EMBL/GenBank/DDBJ databases">
        <authorList>
            <person name="Varghese N."/>
            <person name="Submissions S."/>
        </authorList>
    </citation>
    <scope>NUCLEOTIDE SEQUENCE [LARGE SCALE GENOMIC DNA]</scope>
    <source>
        <strain evidence="6">DSM 24091</strain>
    </source>
</reference>
<keyword evidence="3" id="KW-0804">Transcription</keyword>
<dbReference type="PROSITE" id="PS50943">
    <property type="entry name" value="HTH_CROC1"/>
    <property type="match status" value="1"/>
</dbReference>
<dbReference type="AlphaFoldDB" id="A0A1T5EL09"/>
<dbReference type="OrthoDB" id="680346at2"/>
<gene>
    <name evidence="5" type="ORF">SAMN05660841_02668</name>
</gene>
<dbReference type="CDD" id="cd00093">
    <property type="entry name" value="HTH_XRE"/>
    <property type="match status" value="1"/>
</dbReference>
<organism evidence="5 6">
    <name type="scientific">Sphingobacterium nematocida</name>
    <dbReference type="NCBI Taxonomy" id="1513896"/>
    <lineage>
        <taxon>Bacteria</taxon>
        <taxon>Pseudomonadati</taxon>
        <taxon>Bacteroidota</taxon>
        <taxon>Sphingobacteriia</taxon>
        <taxon>Sphingobacteriales</taxon>
        <taxon>Sphingobacteriaceae</taxon>
        <taxon>Sphingobacterium</taxon>
    </lineage>
</organism>
<sequence>MAQSQYRDQEYLVKLGNHIKAIREKKGLSQEDLAELCDVDTRQIGRIERAETNSTISILKKIADKLNINISQLLDF</sequence>
<dbReference type="Pfam" id="PF01381">
    <property type="entry name" value="HTH_3"/>
    <property type="match status" value="1"/>
</dbReference>
<dbReference type="SMART" id="SM00530">
    <property type="entry name" value="HTH_XRE"/>
    <property type="match status" value="1"/>
</dbReference>
<dbReference type="Proteomes" id="UP000190150">
    <property type="component" value="Unassembled WGS sequence"/>
</dbReference>
<dbReference type="Gene3D" id="1.10.260.40">
    <property type="entry name" value="lambda repressor-like DNA-binding domains"/>
    <property type="match status" value="1"/>
</dbReference>
<dbReference type="PANTHER" id="PTHR46797:SF23">
    <property type="entry name" value="HTH-TYPE TRANSCRIPTIONAL REGULATOR SUTR"/>
    <property type="match status" value="1"/>
</dbReference>
<evidence type="ECO:0000259" key="4">
    <source>
        <dbReference type="PROSITE" id="PS50943"/>
    </source>
</evidence>
<dbReference type="EMBL" id="FUZF01000011">
    <property type="protein sequence ID" value="SKB84549.1"/>
    <property type="molecule type" value="Genomic_DNA"/>
</dbReference>
<dbReference type="InterPro" id="IPR001387">
    <property type="entry name" value="Cro/C1-type_HTH"/>
</dbReference>
<accession>A0A1T5EL09</accession>
<dbReference type="GO" id="GO:0003700">
    <property type="term" value="F:DNA-binding transcription factor activity"/>
    <property type="evidence" value="ECO:0007669"/>
    <property type="project" value="TreeGrafter"/>
</dbReference>
<evidence type="ECO:0000256" key="2">
    <source>
        <dbReference type="ARBA" id="ARBA00023125"/>
    </source>
</evidence>
<evidence type="ECO:0000256" key="3">
    <source>
        <dbReference type="ARBA" id="ARBA00023163"/>
    </source>
</evidence>
<name>A0A1T5EL09_9SPHI</name>
<proteinExistence type="predicted"/>
<dbReference type="SUPFAM" id="SSF47413">
    <property type="entry name" value="lambda repressor-like DNA-binding domains"/>
    <property type="match status" value="1"/>
</dbReference>